<keyword evidence="2" id="KW-0210">Decarboxylase</keyword>
<dbReference type="GO" id="GO:0019752">
    <property type="term" value="P:carboxylic acid metabolic process"/>
    <property type="evidence" value="ECO:0007669"/>
    <property type="project" value="InterPro"/>
</dbReference>
<feature type="non-terminal residue" evidence="4">
    <location>
        <position position="90"/>
    </location>
</feature>
<dbReference type="InterPro" id="IPR010977">
    <property type="entry name" value="Aromatic_deC"/>
</dbReference>
<evidence type="ECO:0000256" key="1">
    <source>
        <dbReference type="ARBA" id="ARBA00001933"/>
    </source>
</evidence>
<evidence type="ECO:0008006" key="5">
    <source>
        <dbReference type="Google" id="ProtNLM"/>
    </source>
</evidence>
<name>A0A382U7I7_9ZZZZ</name>
<reference evidence="4" key="1">
    <citation type="submission" date="2018-05" db="EMBL/GenBank/DDBJ databases">
        <authorList>
            <person name="Lanie J.A."/>
            <person name="Ng W.-L."/>
            <person name="Kazmierczak K.M."/>
            <person name="Andrzejewski T.M."/>
            <person name="Davidsen T.M."/>
            <person name="Wayne K.J."/>
            <person name="Tettelin H."/>
            <person name="Glass J.I."/>
            <person name="Rusch D."/>
            <person name="Podicherti R."/>
            <person name="Tsui H.-C.T."/>
            <person name="Winkler M.E."/>
        </authorList>
    </citation>
    <scope>NUCLEOTIDE SEQUENCE</scope>
</reference>
<organism evidence="4">
    <name type="scientific">marine metagenome</name>
    <dbReference type="NCBI Taxonomy" id="408172"/>
    <lineage>
        <taxon>unclassified sequences</taxon>
        <taxon>metagenomes</taxon>
        <taxon>ecological metagenomes</taxon>
    </lineage>
</organism>
<sequence length="90" mass="9553">MADFLAGISDRPIIPDVAPGDVRASLPARAPEVAEPFEALLDDIDQLIAPALTQWQHPGFYGYFPCNSSPPSVLGDLLSSGLGTQGMLWS</sequence>
<dbReference type="Gene3D" id="1.20.1340.10">
    <property type="entry name" value="dopa decarboxylase, N-terminal domain"/>
    <property type="match status" value="1"/>
</dbReference>
<dbReference type="GO" id="GO:0030170">
    <property type="term" value="F:pyridoxal phosphate binding"/>
    <property type="evidence" value="ECO:0007669"/>
    <property type="project" value="InterPro"/>
</dbReference>
<evidence type="ECO:0000256" key="3">
    <source>
        <dbReference type="ARBA" id="ARBA00022898"/>
    </source>
</evidence>
<dbReference type="InterPro" id="IPR002129">
    <property type="entry name" value="PyrdxlP-dep_de-COase"/>
</dbReference>
<dbReference type="PANTHER" id="PTHR11999">
    <property type="entry name" value="GROUP II PYRIDOXAL-5-PHOSPHATE DECARBOXYLASE"/>
    <property type="match status" value="1"/>
</dbReference>
<dbReference type="PRINTS" id="PR00800">
    <property type="entry name" value="YHDCRBOXLASE"/>
</dbReference>
<dbReference type="GO" id="GO:0006520">
    <property type="term" value="P:amino acid metabolic process"/>
    <property type="evidence" value="ECO:0007669"/>
    <property type="project" value="InterPro"/>
</dbReference>
<dbReference type="SUPFAM" id="SSF53383">
    <property type="entry name" value="PLP-dependent transferases"/>
    <property type="match status" value="1"/>
</dbReference>
<dbReference type="InterPro" id="IPR015424">
    <property type="entry name" value="PyrdxlP-dep_Trfase"/>
</dbReference>
<dbReference type="EMBL" id="UINC01141798">
    <property type="protein sequence ID" value="SVD29751.1"/>
    <property type="molecule type" value="Genomic_DNA"/>
</dbReference>
<proteinExistence type="predicted"/>
<comment type="cofactor">
    <cofactor evidence="1">
        <name>pyridoxal 5'-phosphate</name>
        <dbReference type="ChEBI" id="CHEBI:597326"/>
    </cofactor>
</comment>
<gene>
    <name evidence="4" type="ORF">METZ01_LOCUS382605</name>
</gene>
<dbReference type="Pfam" id="PF00282">
    <property type="entry name" value="Pyridoxal_deC"/>
    <property type="match status" value="1"/>
</dbReference>
<accession>A0A382U7I7</accession>
<keyword evidence="2" id="KW-0456">Lyase</keyword>
<dbReference type="AlphaFoldDB" id="A0A382U7I7"/>
<protein>
    <recommendedName>
        <fullName evidence="5">Aromatic-L-amino-acid decarboxylase</fullName>
    </recommendedName>
</protein>
<keyword evidence="3" id="KW-0663">Pyridoxal phosphate</keyword>
<evidence type="ECO:0000313" key="4">
    <source>
        <dbReference type="EMBL" id="SVD29751.1"/>
    </source>
</evidence>
<dbReference type="PANTHER" id="PTHR11999:SF70">
    <property type="entry name" value="MIP05841P"/>
    <property type="match status" value="1"/>
</dbReference>
<dbReference type="GO" id="GO:0005737">
    <property type="term" value="C:cytoplasm"/>
    <property type="evidence" value="ECO:0007669"/>
    <property type="project" value="TreeGrafter"/>
</dbReference>
<dbReference type="GO" id="GO:0016831">
    <property type="term" value="F:carboxy-lyase activity"/>
    <property type="evidence" value="ECO:0007669"/>
    <property type="project" value="UniProtKB-KW"/>
</dbReference>
<evidence type="ECO:0000256" key="2">
    <source>
        <dbReference type="ARBA" id="ARBA00022793"/>
    </source>
</evidence>